<dbReference type="InterPro" id="IPR016181">
    <property type="entry name" value="Acyl_CoA_acyltransferase"/>
</dbReference>
<dbReference type="Gene3D" id="3.40.630.30">
    <property type="match status" value="1"/>
</dbReference>
<name>A0A923SDV9_9BURK</name>
<dbReference type="PANTHER" id="PTHR43233:SF1">
    <property type="entry name" value="FAMILY N-ACETYLTRANSFERASE, PUTATIVE (AFU_ORTHOLOGUE AFUA_6G03350)-RELATED"/>
    <property type="match status" value="1"/>
</dbReference>
<dbReference type="RefSeq" id="WP_187078489.1">
    <property type="nucleotide sequence ID" value="NZ_JACORT010000012.1"/>
</dbReference>
<keyword evidence="3" id="KW-1185">Reference proteome</keyword>
<accession>A0A923SDV9</accession>
<sequence length="144" mass="16077">MPLTWTDDIHRIDWEELARLYRLAPLGDKPPEVLRTVFGNSRFRFFVFDEAGRLVAAGRALADGADCSYICDVAVLPGHQGTGLGREMVSRLVEVSRGHRKIILYSVPGKEGFYRKLGFRRLLTGMAIFADEATAIARGHLEAD</sequence>
<gene>
    <name evidence="2" type="ORF">H8N03_22570</name>
</gene>
<proteinExistence type="predicted"/>
<dbReference type="Proteomes" id="UP000608513">
    <property type="component" value="Unassembled WGS sequence"/>
</dbReference>
<dbReference type="InterPro" id="IPR000182">
    <property type="entry name" value="GNAT_dom"/>
</dbReference>
<dbReference type="PANTHER" id="PTHR43233">
    <property type="entry name" value="FAMILY N-ACETYLTRANSFERASE, PUTATIVE (AFU_ORTHOLOGUE AFUA_6G03350)-RELATED"/>
    <property type="match status" value="1"/>
</dbReference>
<reference evidence="2" key="1">
    <citation type="submission" date="2020-08" db="EMBL/GenBank/DDBJ databases">
        <title>Ramlibacter sp. USB13 16S ribosomal RNA gene genome sequencing and assembly.</title>
        <authorList>
            <person name="Kang M."/>
        </authorList>
    </citation>
    <scope>NUCLEOTIDE SEQUENCE</scope>
    <source>
        <strain evidence="2">USB13</strain>
    </source>
</reference>
<dbReference type="Pfam" id="PF00583">
    <property type="entry name" value="Acetyltransf_1"/>
    <property type="match status" value="1"/>
</dbReference>
<dbReference type="CDD" id="cd04301">
    <property type="entry name" value="NAT_SF"/>
    <property type="match status" value="1"/>
</dbReference>
<dbReference type="PROSITE" id="PS51186">
    <property type="entry name" value="GNAT"/>
    <property type="match status" value="1"/>
</dbReference>
<dbReference type="GO" id="GO:0016747">
    <property type="term" value="F:acyltransferase activity, transferring groups other than amino-acyl groups"/>
    <property type="evidence" value="ECO:0007669"/>
    <property type="project" value="InterPro"/>
</dbReference>
<organism evidence="2 3">
    <name type="scientific">Ramlibacter cellulosilyticus</name>
    <dbReference type="NCBI Taxonomy" id="2764187"/>
    <lineage>
        <taxon>Bacteria</taxon>
        <taxon>Pseudomonadati</taxon>
        <taxon>Pseudomonadota</taxon>
        <taxon>Betaproteobacteria</taxon>
        <taxon>Burkholderiales</taxon>
        <taxon>Comamonadaceae</taxon>
        <taxon>Ramlibacter</taxon>
    </lineage>
</organism>
<dbReference type="SUPFAM" id="SSF55729">
    <property type="entry name" value="Acyl-CoA N-acyltransferases (Nat)"/>
    <property type="match status" value="1"/>
</dbReference>
<protein>
    <submittedName>
        <fullName evidence="2">GNAT family N-acetyltransferase</fullName>
    </submittedName>
</protein>
<evidence type="ECO:0000313" key="3">
    <source>
        <dbReference type="Proteomes" id="UP000608513"/>
    </source>
</evidence>
<dbReference type="InterPro" id="IPR053144">
    <property type="entry name" value="Acetyltransferase_Butenolide"/>
</dbReference>
<evidence type="ECO:0000313" key="2">
    <source>
        <dbReference type="EMBL" id="MBC5785743.1"/>
    </source>
</evidence>
<dbReference type="EMBL" id="JACORT010000012">
    <property type="protein sequence ID" value="MBC5785743.1"/>
    <property type="molecule type" value="Genomic_DNA"/>
</dbReference>
<feature type="domain" description="N-acetyltransferase" evidence="1">
    <location>
        <begin position="7"/>
        <end position="136"/>
    </location>
</feature>
<evidence type="ECO:0000259" key="1">
    <source>
        <dbReference type="PROSITE" id="PS51186"/>
    </source>
</evidence>
<dbReference type="AlphaFoldDB" id="A0A923SDV9"/>
<comment type="caution">
    <text evidence="2">The sequence shown here is derived from an EMBL/GenBank/DDBJ whole genome shotgun (WGS) entry which is preliminary data.</text>
</comment>